<protein>
    <submittedName>
        <fullName evidence="6">4-alpha-L-fucosyltransferase</fullName>
    </submittedName>
</protein>
<keyword evidence="1" id="KW-1003">Cell membrane</keyword>
<gene>
    <name evidence="6" type="ORF">CWR48_03345</name>
</gene>
<dbReference type="RefSeq" id="WP_115771620.1">
    <property type="nucleotide sequence ID" value="NZ_PIOC01000003.1"/>
</dbReference>
<keyword evidence="4 6" id="KW-0808">Transferase</keyword>
<dbReference type="GO" id="GO:0008417">
    <property type="term" value="F:fucosyltransferase activity"/>
    <property type="evidence" value="ECO:0007669"/>
    <property type="project" value="InterPro"/>
</dbReference>
<keyword evidence="5" id="KW-0472">Membrane</keyword>
<dbReference type="Proteomes" id="UP000257143">
    <property type="component" value="Unassembled WGS sequence"/>
</dbReference>
<sequence length="350" mass="41531">MKNLHILNNDKFTEPYINFVNKYFNLKQHQFAVIPTLNTVIESKSKNTKYFYSQPFDFILLLRYLNQADRIFLHSLFSPKIMVILFLQPWLLKKCYWIIWGKDLYDYNKARESIKAKSKEFLRAFIIKRFGHIVTLVKGDYDLAKKWYGVKGMYHHGAYITPISKKNLDTLPLSERKKEQLIIQIGNSADPTNNHLEALNKLARFREKNIIIYVPLSYAGNKTYVNLIIEEGKRIFGDKFIPLTEFLPSKEYSNYLNNIDIAIFNNDRQQALGNIYALLYLNKKVFIRSDTSMWLHFKEKFNIEMNDFLAIEKFNFNEFAYSTGVNNQKKITKVFSEDYFVSIWEPIFND</sequence>
<evidence type="ECO:0000256" key="3">
    <source>
        <dbReference type="ARBA" id="ARBA00022676"/>
    </source>
</evidence>
<name>A0A3D8Q1G8_9BACI</name>
<keyword evidence="2" id="KW-0997">Cell inner membrane</keyword>
<dbReference type="InterPro" id="IPR009993">
    <property type="entry name" value="WecF"/>
</dbReference>
<accession>A0A3D8Q1G8</accession>
<evidence type="ECO:0000256" key="2">
    <source>
        <dbReference type="ARBA" id="ARBA00022519"/>
    </source>
</evidence>
<organism evidence="6 7">
    <name type="scientific">Oceanobacillus arenosus</name>
    <dbReference type="NCBI Taxonomy" id="1229153"/>
    <lineage>
        <taxon>Bacteria</taxon>
        <taxon>Bacillati</taxon>
        <taxon>Bacillota</taxon>
        <taxon>Bacilli</taxon>
        <taxon>Bacillales</taxon>
        <taxon>Bacillaceae</taxon>
        <taxon>Oceanobacillus</taxon>
    </lineage>
</organism>
<keyword evidence="3 6" id="KW-0328">Glycosyltransferase</keyword>
<reference evidence="7" key="1">
    <citation type="submission" date="2017-11" db="EMBL/GenBank/DDBJ databases">
        <authorList>
            <person name="Zhu W."/>
        </authorList>
    </citation>
    <scope>NUCLEOTIDE SEQUENCE [LARGE SCALE GENOMIC DNA]</scope>
    <source>
        <strain evidence="7">CAU 1183</strain>
    </source>
</reference>
<dbReference type="Pfam" id="PF07429">
    <property type="entry name" value="Glyco_transf_56"/>
    <property type="match status" value="1"/>
</dbReference>
<dbReference type="AlphaFoldDB" id="A0A3D8Q1G8"/>
<evidence type="ECO:0000256" key="5">
    <source>
        <dbReference type="ARBA" id="ARBA00023136"/>
    </source>
</evidence>
<evidence type="ECO:0000313" key="6">
    <source>
        <dbReference type="EMBL" id="RDW21448.1"/>
    </source>
</evidence>
<proteinExistence type="predicted"/>
<evidence type="ECO:0000256" key="4">
    <source>
        <dbReference type="ARBA" id="ARBA00022679"/>
    </source>
</evidence>
<comment type="caution">
    <text evidence="6">The sequence shown here is derived from an EMBL/GenBank/DDBJ whole genome shotgun (WGS) entry which is preliminary data.</text>
</comment>
<dbReference type="OrthoDB" id="1083028at2"/>
<dbReference type="EMBL" id="PIOC01000003">
    <property type="protein sequence ID" value="RDW21448.1"/>
    <property type="molecule type" value="Genomic_DNA"/>
</dbReference>
<evidence type="ECO:0000256" key="1">
    <source>
        <dbReference type="ARBA" id="ARBA00022475"/>
    </source>
</evidence>
<keyword evidence="7" id="KW-1185">Reference proteome</keyword>
<evidence type="ECO:0000313" key="7">
    <source>
        <dbReference type="Proteomes" id="UP000257143"/>
    </source>
</evidence>
<dbReference type="GO" id="GO:0009246">
    <property type="term" value="P:enterobacterial common antigen biosynthetic process"/>
    <property type="evidence" value="ECO:0007669"/>
    <property type="project" value="InterPro"/>
</dbReference>